<organism evidence="3 4">
    <name type="scientific">Bursaphelenchus xylophilus</name>
    <name type="common">Pinewood nematode worm</name>
    <name type="synonym">Aphelenchoides xylophilus</name>
    <dbReference type="NCBI Taxonomy" id="6326"/>
    <lineage>
        <taxon>Eukaryota</taxon>
        <taxon>Metazoa</taxon>
        <taxon>Ecdysozoa</taxon>
        <taxon>Nematoda</taxon>
        <taxon>Chromadorea</taxon>
        <taxon>Rhabditida</taxon>
        <taxon>Tylenchina</taxon>
        <taxon>Tylenchomorpha</taxon>
        <taxon>Aphelenchoidea</taxon>
        <taxon>Aphelenchoididae</taxon>
        <taxon>Bursaphelenchus</taxon>
    </lineage>
</organism>
<dbReference type="SMR" id="A0A7I8XK52"/>
<dbReference type="EMBL" id="CAJFCV020000004">
    <property type="protein sequence ID" value="CAG9118227.1"/>
    <property type="molecule type" value="Genomic_DNA"/>
</dbReference>
<dbReference type="Gene3D" id="2.40.70.10">
    <property type="entry name" value="Acid Proteases"/>
    <property type="match status" value="2"/>
</dbReference>
<dbReference type="Proteomes" id="UP000659654">
    <property type="component" value="Unassembled WGS sequence"/>
</dbReference>
<feature type="compositionally biased region" description="Acidic residues" evidence="1">
    <location>
        <begin position="379"/>
        <end position="392"/>
    </location>
</feature>
<evidence type="ECO:0000256" key="2">
    <source>
        <dbReference type="SAM" id="SignalP"/>
    </source>
</evidence>
<evidence type="ECO:0000256" key="1">
    <source>
        <dbReference type="SAM" id="MobiDB-lite"/>
    </source>
</evidence>
<protein>
    <submittedName>
        <fullName evidence="3">(pine wood nematode) hypothetical protein</fullName>
    </submittedName>
</protein>
<dbReference type="EMBL" id="CAJFDI010000004">
    <property type="protein sequence ID" value="CAD5227807.1"/>
    <property type="molecule type" value="Genomic_DNA"/>
</dbReference>
<keyword evidence="4" id="KW-1185">Reference proteome</keyword>
<evidence type="ECO:0000313" key="3">
    <source>
        <dbReference type="EMBL" id="CAD5227807.1"/>
    </source>
</evidence>
<name>A0A7I8XK52_BURXY</name>
<proteinExistence type="predicted"/>
<dbReference type="AlphaFoldDB" id="A0A7I8XK52"/>
<gene>
    <name evidence="3" type="ORF">BXYJ_LOCUS10134</name>
</gene>
<feature type="region of interest" description="Disordered" evidence="1">
    <location>
        <begin position="357"/>
        <end position="393"/>
    </location>
</feature>
<feature type="signal peptide" evidence="2">
    <location>
        <begin position="1"/>
        <end position="16"/>
    </location>
</feature>
<dbReference type="Proteomes" id="UP000582659">
    <property type="component" value="Unassembled WGS sequence"/>
</dbReference>
<reference evidence="3" key="1">
    <citation type="submission" date="2020-09" db="EMBL/GenBank/DDBJ databases">
        <authorList>
            <person name="Kikuchi T."/>
        </authorList>
    </citation>
    <scope>NUCLEOTIDE SEQUENCE</scope>
    <source>
        <strain evidence="3">Ka4C1</strain>
    </source>
</reference>
<feature type="compositionally biased region" description="Acidic residues" evidence="1">
    <location>
        <begin position="358"/>
        <end position="370"/>
    </location>
</feature>
<dbReference type="OrthoDB" id="10492014at2759"/>
<feature type="chain" id="PRO_5036204588" evidence="2">
    <location>
        <begin position="17"/>
        <end position="415"/>
    </location>
</feature>
<accession>A0A7I8XK52</accession>
<sequence>MKACFAGLTLCCFILAQKQVVKKYDAAPILPLFIGSKAVMNGDFLIALYSTDTMAFIGRCRQARQCSAQGHKIYDYKRNTRYPGKDFMDNLTGHQYRGKLFSDKIKLAGVEFKQVFFGGVEGPPEHTDPSDIDFPYDGFVGIGLGQKRAFMRSFLYQSPAGRRNIIIVQDAYKKPVFNDNVRIEQKQSGKTYLHSDIRPSSTDKVPECGIFAQSVVLTKPKGGMEWLIKSDITIGNDTFNSYIKFNPSGPTKLHYLRITQYLGKTKFKNSEARNLPRIHFRLDKQDFILDASDYIVKDNSTRVRHLTIKAGEDITYPLELGYEFFQKYCLQLSYDSSSSAFKIGLAPNVVNKFVSDIDPGDDDYEDEPEDDYGHTTDKSEEDDNDKGDDIVDGESITPRTSVVYTLVAIQLIWLF</sequence>
<dbReference type="SUPFAM" id="SSF50630">
    <property type="entry name" value="Acid proteases"/>
    <property type="match status" value="1"/>
</dbReference>
<comment type="caution">
    <text evidence="3">The sequence shown here is derived from an EMBL/GenBank/DDBJ whole genome shotgun (WGS) entry which is preliminary data.</text>
</comment>
<evidence type="ECO:0000313" key="4">
    <source>
        <dbReference type="Proteomes" id="UP000659654"/>
    </source>
</evidence>
<dbReference type="InterPro" id="IPR021109">
    <property type="entry name" value="Peptidase_aspartic_dom_sf"/>
</dbReference>
<keyword evidence="2" id="KW-0732">Signal</keyword>